<proteinExistence type="predicted"/>
<comment type="caution">
    <text evidence="3">The sequence shown here is derived from an EMBL/GenBank/DDBJ whole genome shotgun (WGS) entry which is preliminary data.</text>
</comment>
<sequence>MLLFVDLLVIQAPSLCSISVVARRAIEENNHASSRAGGGTEVRPTAAASRKGRGSSGGAARRARTEVGASFHGPGSAEQRHQLLRQRPRTQPDLLAGFREQGLQRGAGTDAAAVPWAGGGGRTGRARRARCW</sequence>
<evidence type="ECO:0000313" key="4">
    <source>
        <dbReference type="Proteomes" id="UP001054889"/>
    </source>
</evidence>
<reference evidence="3" key="1">
    <citation type="journal article" date="2018" name="DNA Res.">
        <title>Multiple hybrid de novo genome assembly of finger millet, an orphan allotetraploid crop.</title>
        <authorList>
            <person name="Hatakeyama M."/>
            <person name="Aluri S."/>
            <person name="Balachadran M.T."/>
            <person name="Sivarajan S.R."/>
            <person name="Patrignani A."/>
            <person name="Gruter S."/>
            <person name="Poveda L."/>
            <person name="Shimizu-Inatsugi R."/>
            <person name="Baeten J."/>
            <person name="Francoijs K.J."/>
            <person name="Nataraja K.N."/>
            <person name="Reddy Y.A.N."/>
            <person name="Phadnis S."/>
            <person name="Ravikumar R.L."/>
            <person name="Schlapbach R."/>
            <person name="Sreeman S.M."/>
            <person name="Shimizu K.K."/>
        </authorList>
    </citation>
    <scope>NUCLEOTIDE SEQUENCE</scope>
</reference>
<feature type="chain" id="PRO_5043562702" evidence="2">
    <location>
        <begin position="18"/>
        <end position="132"/>
    </location>
</feature>
<keyword evidence="2" id="KW-0732">Signal</keyword>
<name>A0AAV5EGA6_ELECO</name>
<feature type="region of interest" description="Disordered" evidence="1">
    <location>
        <begin position="106"/>
        <end position="132"/>
    </location>
</feature>
<reference evidence="3" key="2">
    <citation type="submission" date="2021-12" db="EMBL/GenBank/DDBJ databases">
        <title>Resequencing data analysis of finger millet.</title>
        <authorList>
            <person name="Hatakeyama M."/>
            <person name="Aluri S."/>
            <person name="Balachadran M.T."/>
            <person name="Sivarajan S.R."/>
            <person name="Poveda L."/>
            <person name="Shimizu-Inatsugi R."/>
            <person name="Schlapbach R."/>
            <person name="Sreeman S.M."/>
            <person name="Shimizu K.K."/>
        </authorList>
    </citation>
    <scope>NUCLEOTIDE SEQUENCE</scope>
</reference>
<feature type="signal peptide" evidence="2">
    <location>
        <begin position="1"/>
        <end position="17"/>
    </location>
</feature>
<feature type="region of interest" description="Disordered" evidence="1">
    <location>
        <begin position="30"/>
        <end position="91"/>
    </location>
</feature>
<protein>
    <submittedName>
        <fullName evidence="3">Uncharacterized protein</fullName>
    </submittedName>
</protein>
<gene>
    <name evidence="3" type="primary">gb08653</name>
    <name evidence="3" type="ORF">PR202_gb08653</name>
</gene>
<dbReference type="AlphaFoldDB" id="A0AAV5EGA6"/>
<dbReference type="EMBL" id="BQKI01000075">
    <property type="protein sequence ID" value="GJN21196.1"/>
    <property type="molecule type" value="Genomic_DNA"/>
</dbReference>
<dbReference type="Proteomes" id="UP001054889">
    <property type="component" value="Unassembled WGS sequence"/>
</dbReference>
<keyword evidence="4" id="KW-1185">Reference proteome</keyword>
<evidence type="ECO:0000256" key="1">
    <source>
        <dbReference type="SAM" id="MobiDB-lite"/>
    </source>
</evidence>
<organism evidence="3 4">
    <name type="scientific">Eleusine coracana subsp. coracana</name>
    <dbReference type="NCBI Taxonomy" id="191504"/>
    <lineage>
        <taxon>Eukaryota</taxon>
        <taxon>Viridiplantae</taxon>
        <taxon>Streptophyta</taxon>
        <taxon>Embryophyta</taxon>
        <taxon>Tracheophyta</taxon>
        <taxon>Spermatophyta</taxon>
        <taxon>Magnoliopsida</taxon>
        <taxon>Liliopsida</taxon>
        <taxon>Poales</taxon>
        <taxon>Poaceae</taxon>
        <taxon>PACMAD clade</taxon>
        <taxon>Chloridoideae</taxon>
        <taxon>Cynodonteae</taxon>
        <taxon>Eleusininae</taxon>
        <taxon>Eleusine</taxon>
    </lineage>
</organism>
<evidence type="ECO:0000256" key="2">
    <source>
        <dbReference type="SAM" id="SignalP"/>
    </source>
</evidence>
<evidence type="ECO:0000313" key="3">
    <source>
        <dbReference type="EMBL" id="GJN21196.1"/>
    </source>
</evidence>
<accession>A0AAV5EGA6</accession>